<protein>
    <recommendedName>
        <fullName evidence="1">Insertion element IS150 protein InsJ-like helix-turn-helix domain-containing protein</fullName>
    </recommendedName>
</protein>
<dbReference type="AlphaFoldDB" id="A0A2S6AJE5"/>
<dbReference type="SUPFAM" id="SSF46689">
    <property type="entry name" value="Homeodomain-like"/>
    <property type="match status" value="1"/>
</dbReference>
<sequence>MTQDARSERWLEILHAPERYQLTVPEVCRRFGVSRKSYYSYLARYRELGAAGLAPRSRRPKTVPGRLPTLIESAVVRIRGDRPTWGRTESARS</sequence>
<organism evidence="2 3">
    <name type="scientific">Nocardia nova</name>
    <dbReference type="NCBI Taxonomy" id="37330"/>
    <lineage>
        <taxon>Bacteria</taxon>
        <taxon>Bacillati</taxon>
        <taxon>Actinomycetota</taxon>
        <taxon>Actinomycetes</taxon>
        <taxon>Mycobacteriales</taxon>
        <taxon>Nocardiaceae</taxon>
        <taxon>Nocardia</taxon>
    </lineage>
</organism>
<dbReference type="Pfam" id="PF13518">
    <property type="entry name" value="HTH_28"/>
    <property type="match status" value="1"/>
</dbReference>
<comment type="caution">
    <text evidence="2">The sequence shown here is derived from an EMBL/GenBank/DDBJ whole genome shotgun (WGS) entry which is preliminary data.</text>
</comment>
<proteinExistence type="predicted"/>
<dbReference type="RefSeq" id="WP_104380490.1">
    <property type="nucleotide sequence ID" value="NZ_PSZC01000022.1"/>
</dbReference>
<dbReference type="InterPro" id="IPR055247">
    <property type="entry name" value="InsJ-like_HTH"/>
</dbReference>
<evidence type="ECO:0000313" key="2">
    <source>
        <dbReference type="EMBL" id="PPJ35350.1"/>
    </source>
</evidence>
<dbReference type="Proteomes" id="UP000239874">
    <property type="component" value="Unassembled WGS sequence"/>
</dbReference>
<gene>
    <name evidence="2" type="ORF">C5E45_26190</name>
</gene>
<feature type="domain" description="Insertion element IS150 protein InsJ-like helix-turn-helix" evidence="1">
    <location>
        <begin position="23"/>
        <end position="61"/>
    </location>
</feature>
<accession>A0A2S6AJE5</accession>
<reference evidence="2 3" key="1">
    <citation type="submission" date="2018-02" db="EMBL/GenBank/DDBJ databases">
        <title>8 Nocardia nova and 1 Nocardia cyriacigeorgica strain used for evolution to TMP-SMX.</title>
        <authorList>
            <person name="Mehta H."/>
            <person name="Weng J."/>
            <person name="Shamoo Y."/>
        </authorList>
    </citation>
    <scope>NUCLEOTIDE SEQUENCE [LARGE SCALE GENOMIC DNA]</scope>
    <source>
        <strain evidence="2 3">MDA3139</strain>
    </source>
</reference>
<name>A0A2S6AJE5_9NOCA</name>
<dbReference type="InterPro" id="IPR009057">
    <property type="entry name" value="Homeodomain-like_sf"/>
</dbReference>
<evidence type="ECO:0000313" key="3">
    <source>
        <dbReference type="Proteomes" id="UP000239874"/>
    </source>
</evidence>
<dbReference type="EMBL" id="PSZC01000022">
    <property type="protein sequence ID" value="PPJ35350.1"/>
    <property type="molecule type" value="Genomic_DNA"/>
</dbReference>
<evidence type="ECO:0000259" key="1">
    <source>
        <dbReference type="Pfam" id="PF13518"/>
    </source>
</evidence>